<organism evidence="1 2">
    <name type="scientific">Peronospora belbahrii</name>
    <dbReference type="NCBI Taxonomy" id="622444"/>
    <lineage>
        <taxon>Eukaryota</taxon>
        <taxon>Sar</taxon>
        <taxon>Stramenopiles</taxon>
        <taxon>Oomycota</taxon>
        <taxon>Peronosporomycetes</taxon>
        <taxon>Peronosporales</taxon>
        <taxon>Peronosporaceae</taxon>
        <taxon>Peronospora</taxon>
    </lineage>
</organism>
<reference evidence="1" key="1">
    <citation type="submission" date="2021-11" db="EMBL/GenBank/DDBJ databases">
        <authorList>
            <person name="Islam A."/>
            <person name="Islam S."/>
            <person name="Flora M.S."/>
            <person name="Rahman M."/>
            <person name="Ziaur R.M."/>
            <person name="Epstein J.H."/>
            <person name="Hassan M."/>
            <person name="Klassen M."/>
            <person name="Woodard K."/>
            <person name="Webb A."/>
            <person name="Webby R.J."/>
            <person name="El Zowalaty M.E."/>
        </authorList>
    </citation>
    <scope>NUCLEOTIDE SEQUENCE</scope>
    <source>
        <strain evidence="1">Pbs3</strain>
    </source>
</reference>
<proteinExistence type="predicted"/>
<evidence type="ECO:0000313" key="1">
    <source>
        <dbReference type="EMBL" id="CAH0474408.1"/>
    </source>
</evidence>
<dbReference type="AlphaFoldDB" id="A0AAU9KNI6"/>
<protein>
    <submittedName>
        <fullName evidence="1">Uncharacterized protein</fullName>
    </submittedName>
</protein>
<sequence>MNGGLAAVSGEIFVTSLLSTATPEQHRAVIQDYMVRELTEANRRRLGLINAPTAKVKFLLSRLAGKSNNGTFEKLSRTSLRSPRWTRSARFATGESMTRYCLTRAERKICKNAVALALRDDYTVASSYLHVTSQRPRMPGPELMEIAAI</sequence>
<name>A0AAU9KNI6_9STRA</name>
<evidence type="ECO:0000313" key="2">
    <source>
        <dbReference type="Proteomes" id="UP001160483"/>
    </source>
</evidence>
<accession>A0AAU9KNI6</accession>
<comment type="caution">
    <text evidence="1">The sequence shown here is derived from an EMBL/GenBank/DDBJ whole genome shotgun (WGS) entry which is preliminary data.</text>
</comment>
<gene>
    <name evidence="1" type="ORF">PBS003_LOCUS1264</name>
</gene>
<dbReference type="EMBL" id="CAKKTJ010000104">
    <property type="protein sequence ID" value="CAH0474408.1"/>
    <property type="molecule type" value="Genomic_DNA"/>
</dbReference>
<dbReference type="Proteomes" id="UP001160483">
    <property type="component" value="Unassembled WGS sequence"/>
</dbReference>